<sequence>MRRGRGIRAGLARAVEETFAVAPDAPALSA</sequence>
<dbReference type="Proteomes" id="UP000572680">
    <property type="component" value="Unassembled WGS sequence"/>
</dbReference>
<accession>A0A7W3LX96</accession>
<evidence type="ECO:0000313" key="2">
    <source>
        <dbReference type="Proteomes" id="UP000572680"/>
    </source>
</evidence>
<protein>
    <submittedName>
        <fullName evidence="1">Uncharacterized protein</fullName>
    </submittedName>
</protein>
<keyword evidence="2" id="KW-1185">Reference proteome</keyword>
<name>A0A7W3LX96_ACTNM</name>
<comment type="caution">
    <text evidence="1">The sequence shown here is derived from an EMBL/GenBank/DDBJ whole genome shotgun (WGS) entry which is preliminary data.</text>
</comment>
<organism evidence="1 2">
    <name type="scientific">Actinomadura namibiensis</name>
    <dbReference type="NCBI Taxonomy" id="182080"/>
    <lineage>
        <taxon>Bacteria</taxon>
        <taxon>Bacillati</taxon>
        <taxon>Actinomycetota</taxon>
        <taxon>Actinomycetes</taxon>
        <taxon>Streptosporangiales</taxon>
        <taxon>Thermomonosporaceae</taxon>
        <taxon>Actinomadura</taxon>
    </lineage>
</organism>
<dbReference type="EMBL" id="JACJIA010000014">
    <property type="protein sequence ID" value="MBA8955998.1"/>
    <property type="molecule type" value="Genomic_DNA"/>
</dbReference>
<proteinExistence type="predicted"/>
<dbReference type="AlphaFoldDB" id="A0A7W3LX96"/>
<reference evidence="1 2" key="1">
    <citation type="submission" date="2020-08" db="EMBL/GenBank/DDBJ databases">
        <title>Genomic Encyclopedia of Type Strains, Phase IV (KMG-IV): sequencing the most valuable type-strain genomes for metagenomic binning, comparative biology and taxonomic classification.</title>
        <authorList>
            <person name="Goeker M."/>
        </authorList>
    </citation>
    <scope>NUCLEOTIDE SEQUENCE [LARGE SCALE GENOMIC DNA]</scope>
    <source>
        <strain evidence="1 2">DSM 44197</strain>
    </source>
</reference>
<gene>
    <name evidence="1" type="ORF">HNR61_007680</name>
</gene>
<evidence type="ECO:0000313" key="1">
    <source>
        <dbReference type="EMBL" id="MBA8955998.1"/>
    </source>
</evidence>